<evidence type="ECO:0000313" key="2">
    <source>
        <dbReference type="Proteomes" id="UP000003452"/>
    </source>
</evidence>
<dbReference type="EMBL" id="ABQC02000024">
    <property type="protein sequence ID" value="EDY93773.1"/>
    <property type="molecule type" value="Genomic_DNA"/>
</dbReference>
<dbReference type="HOGENOM" id="CLU_3132461_0_0_10"/>
<organism evidence="1 2">
    <name type="scientific">Phocaeicola plebeius (strain DSM 17135 / JCM 12973 / CCUG 54634 / M2)</name>
    <name type="common">Bacteroides plebeius</name>
    <dbReference type="NCBI Taxonomy" id="484018"/>
    <lineage>
        <taxon>Bacteria</taxon>
        <taxon>Pseudomonadati</taxon>
        <taxon>Bacteroidota</taxon>
        <taxon>Bacteroidia</taxon>
        <taxon>Bacteroidales</taxon>
        <taxon>Bacteroidaceae</taxon>
        <taxon>Phocaeicola</taxon>
    </lineage>
</organism>
<name>B5D2H4_PHOPM</name>
<sequence>MEDVCYLCCHSRNDFIPPVKTGIKSTKNPLPGIAKQGYFYIGIKGVGLF</sequence>
<reference evidence="1 2" key="2">
    <citation type="submission" date="2008-08" db="EMBL/GenBank/DDBJ databases">
        <authorList>
            <person name="Fulton L."/>
            <person name="Clifton S."/>
            <person name="Fulton B."/>
            <person name="Xu J."/>
            <person name="Minx P."/>
            <person name="Pepin K.H."/>
            <person name="Johnson M."/>
            <person name="Thiruvilangam P."/>
            <person name="Bhonagiri V."/>
            <person name="Nash W.E."/>
            <person name="Mardis E.R."/>
            <person name="Wilson R.K."/>
        </authorList>
    </citation>
    <scope>NUCLEOTIDE SEQUENCE [LARGE SCALE GENOMIC DNA]</scope>
    <source>
        <strain evidence="2">DSM 17135 / JCM 12973 / M2</strain>
    </source>
</reference>
<gene>
    <name evidence="1" type="ORF">BACPLE_03212</name>
</gene>
<dbReference type="Proteomes" id="UP000003452">
    <property type="component" value="Unassembled WGS sequence"/>
</dbReference>
<proteinExistence type="predicted"/>
<dbReference type="AlphaFoldDB" id="B5D2H4"/>
<accession>B5D2H4</accession>
<evidence type="ECO:0000313" key="1">
    <source>
        <dbReference type="EMBL" id="EDY93773.1"/>
    </source>
</evidence>
<reference evidence="1 2" key="1">
    <citation type="submission" date="2008-08" db="EMBL/GenBank/DDBJ databases">
        <title>Draft genome sequence of Bacteroides plebeius (DSM 17135).</title>
        <authorList>
            <person name="Sudarsanam P."/>
            <person name="Ley R."/>
            <person name="Guruge J."/>
            <person name="Turnbaugh P.J."/>
            <person name="Mahowald M."/>
            <person name="Liep D."/>
            <person name="Gordon J."/>
        </authorList>
    </citation>
    <scope>NUCLEOTIDE SEQUENCE [LARGE SCALE GENOMIC DNA]</scope>
    <source>
        <strain evidence="2">DSM 17135 / JCM 12973 / M2</strain>
    </source>
</reference>
<comment type="caution">
    <text evidence="1">The sequence shown here is derived from an EMBL/GenBank/DDBJ whole genome shotgun (WGS) entry which is preliminary data.</text>
</comment>
<protein>
    <submittedName>
        <fullName evidence="1">Uncharacterized protein</fullName>
    </submittedName>
</protein>